<reference evidence="2 3" key="1">
    <citation type="journal article" date="2016" name="Int. J. Syst. Evol. Microbiol.">
        <title>Streptococcuspantholopis sp. nov., isolated from faeces of the Tibetan antelope (Pantholops hodgsonii).</title>
        <authorList>
            <person name="Bai X."/>
            <person name="Xiong Y."/>
            <person name="Lu S."/>
            <person name="Jin D."/>
            <person name="Lai X."/>
            <person name="Yang J."/>
            <person name="Niu L."/>
            <person name="Hu S."/>
            <person name="Meng X."/>
            <person name="Pu J."/>
            <person name="Ye C."/>
            <person name="Xu J."/>
        </authorList>
    </citation>
    <scope>NUCLEOTIDE SEQUENCE [LARGE SCALE GENOMIC DNA]</scope>
    <source>
        <strain evidence="2 3">TA 26</strain>
    </source>
</reference>
<sequence length="204" mass="23105">MLETISPELRAYQDDKLKQFKKRNPQEAKNGIVFAGDSLIDFYPLKKWLGRDLPLINRGIAGTHSRWLLEHLDSQIRELKPAKVFVLIGTNDLGLGREPEAVVKTISEIVAELNEVLYAEQIYVLSLLPVNQNQKFKQTVKIRSNQAIRTVNKALADLSGCIFIDLYHDLLDERGNLAEGYTVDGLHLTPAAYQCISDRIKAYL</sequence>
<dbReference type="KEGG" id="spat:A0O21_04230"/>
<dbReference type="EMBL" id="CP014699">
    <property type="protein sequence ID" value="AND79289.1"/>
    <property type="molecule type" value="Genomic_DNA"/>
</dbReference>
<organism evidence="2 3">
    <name type="scientific">Streptococcus pantholopis</name>
    <dbReference type="NCBI Taxonomy" id="1811193"/>
    <lineage>
        <taxon>Bacteria</taxon>
        <taxon>Bacillati</taxon>
        <taxon>Bacillota</taxon>
        <taxon>Bacilli</taxon>
        <taxon>Lactobacillales</taxon>
        <taxon>Streptococcaceae</taxon>
        <taxon>Streptococcus</taxon>
    </lineage>
</organism>
<proteinExistence type="predicted"/>
<evidence type="ECO:0000259" key="1">
    <source>
        <dbReference type="Pfam" id="PF13472"/>
    </source>
</evidence>
<feature type="domain" description="SGNH hydrolase-type esterase" evidence="1">
    <location>
        <begin position="47"/>
        <end position="194"/>
    </location>
</feature>
<dbReference type="Gene3D" id="3.40.50.1110">
    <property type="entry name" value="SGNH hydrolase"/>
    <property type="match status" value="1"/>
</dbReference>
<evidence type="ECO:0000313" key="3">
    <source>
        <dbReference type="Proteomes" id="UP000077317"/>
    </source>
</evidence>
<dbReference type="AlphaFoldDB" id="A0A172Q722"/>
<dbReference type="Proteomes" id="UP000077317">
    <property type="component" value="Chromosome"/>
</dbReference>
<reference evidence="3" key="2">
    <citation type="submission" date="2016-03" db="EMBL/GenBank/DDBJ databases">
        <title>Streptococcus antelopensis sp. nov., isolated from the feces of the Tibetan antelope (Pantholops hodgsonii) in Hoh Xil National Nature Reserve, Qinghai, China.</title>
        <authorList>
            <person name="Bai X."/>
        </authorList>
    </citation>
    <scope>NUCLEOTIDE SEQUENCE [LARGE SCALE GENOMIC DNA]</scope>
    <source>
        <strain evidence="3">TA 26</strain>
    </source>
</reference>
<dbReference type="SUPFAM" id="SSF52266">
    <property type="entry name" value="SGNH hydrolase"/>
    <property type="match status" value="1"/>
</dbReference>
<dbReference type="RefSeq" id="WP_067061805.1">
    <property type="nucleotide sequence ID" value="NZ_CP014699.1"/>
</dbReference>
<keyword evidence="3" id="KW-1185">Reference proteome</keyword>
<dbReference type="InterPro" id="IPR013830">
    <property type="entry name" value="SGNH_hydro"/>
</dbReference>
<dbReference type="Pfam" id="PF13472">
    <property type="entry name" value="Lipase_GDSL_2"/>
    <property type="match status" value="1"/>
</dbReference>
<dbReference type="PANTHER" id="PTHR14209">
    <property type="entry name" value="ISOAMYL ACETATE-HYDROLYZING ESTERASE 1"/>
    <property type="match status" value="1"/>
</dbReference>
<dbReference type="CDD" id="cd01841">
    <property type="entry name" value="NnaC_like"/>
    <property type="match status" value="1"/>
</dbReference>
<gene>
    <name evidence="2" type="ORF">A0O21_04230</name>
</gene>
<dbReference type="OrthoDB" id="2513075at2"/>
<dbReference type="InterPro" id="IPR036514">
    <property type="entry name" value="SGNH_hydro_sf"/>
</dbReference>
<name>A0A172Q722_9STRE</name>
<protein>
    <submittedName>
        <fullName evidence="2">Lipase</fullName>
    </submittedName>
</protein>
<accession>A0A172Q722</accession>
<dbReference type="InterPro" id="IPR045136">
    <property type="entry name" value="Iah1-like"/>
</dbReference>
<dbReference type="STRING" id="1811193.A0O21_04230"/>
<dbReference type="PANTHER" id="PTHR14209:SF19">
    <property type="entry name" value="ISOAMYL ACETATE-HYDROLYZING ESTERASE 1 HOMOLOG"/>
    <property type="match status" value="1"/>
</dbReference>
<evidence type="ECO:0000313" key="2">
    <source>
        <dbReference type="EMBL" id="AND79289.1"/>
    </source>
</evidence>